<reference evidence="12 13" key="1">
    <citation type="submission" date="2018-02" db="EMBL/GenBank/DDBJ databases">
        <title>Draft genome of wild Prunus yedoensis var. nudiflora.</title>
        <authorList>
            <person name="Baek S."/>
            <person name="Kim J.-H."/>
            <person name="Choi K."/>
            <person name="Kim G.-B."/>
            <person name="Cho A."/>
            <person name="Jang H."/>
            <person name="Shin C.-H."/>
            <person name="Yu H.-J."/>
            <person name="Mun J.-H."/>
        </authorList>
    </citation>
    <scope>NUCLEOTIDE SEQUENCE [LARGE SCALE GENOMIC DNA]</scope>
    <source>
        <strain evidence="13">cv. Jeju island</strain>
        <tissue evidence="12">Leaf</tissue>
    </source>
</reference>
<dbReference type="Gene3D" id="1.10.287.70">
    <property type="match status" value="2"/>
</dbReference>
<feature type="compositionally biased region" description="Low complexity" evidence="9">
    <location>
        <begin position="23"/>
        <end position="41"/>
    </location>
</feature>
<accession>A0A314UL25</accession>
<feature type="transmembrane region" description="Helical" evidence="10">
    <location>
        <begin position="141"/>
        <end position="162"/>
    </location>
</feature>
<organism evidence="12 13">
    <name type="scientific">Prunus yedoensis var. nudiflora</name>
    <dbReference type="NCBI Taxonomy" id="2094558"/>
    <lineage>
        <taxon>Eukaryota</taxon>
        <taxon>Viridiplantae</taxon>
        <taxon>Streptophyta</taxon>
        <taxon>Embryophyta</taxon>
        <taxon>Tracheophyta</taxon>
        <taxon>Spermatophyta</taxon>
        <taxon>Magnoliopsida</taxon>
        <taxon>eudicotyledons</taxon>
        <taxon>Gunneridae</taxon>
        <taxon>Pentapetalae</taxon>
        <taxon>rosids</taxon>
        <taxon>fabids</taxon>
        <taxon>Rosales</taxon>
        <taxon>Rosaceae</taxon>
        <taxon>Amygdaloideae</taxon>
        <taxon>Amygdaleae</taxon>
        <taxon>Prunus</taxon>
    </lineage>
</organism>
<feature type="region of interest" description="Disordered" evidence="9">
    <location>
        <begin position="1"/>
        <end position="44"/>
    </location>
</feature>
<dbReference type="GO" id="GO:0030322">
    <property type="term" value="P:stabilization of membrane potential"/>
    <property type="evidence" value="ECO:0007669"/>
    <property type="project" value="TreeGrafter"/>
</dbReference>
<dbReference type="FunFam" id="1.10.287.70:FF:000167">
    <property type="entry name" value="Two-pore potassium channel 2-like"/>
    <property type="match status" value="1"/>
</dbReference>
<dbReference type="GO" id="GO:0005886">
    <property type="term" value="C:plasma membrane"/>
    <property type="evidence" value="ECO:0007669"/>
    <property type="project" value="TreeGrafter"/>
</dbReference>
<dbReference type="GO" id="GO:0022841">
    <property type="term" value="F:potassium ion leak channel activity"/>
    <property type="evidence" value="ECO:0007669"/>
    <property type="project" value="TreeGrafter"/>
</dbReference>
<evidence type="ECO:0000313" key="12">
    <source>
        <dbReference type="EMBL" id="PQM37194.1"/>
    </source>
</evidence>
<keyword evidence="13" id="KW-1185">Reference proteome</keyword>
<evidence type="ECO:0000259" key="11">
    <source>
        <dbReference type="Pfam" id="PF07885"/>
    </source>
</evidence>
<feature type="domain" description="Potassium channel" evidence="11">
    <location>
        <begin position="205"/>
        <end position="274"/>
    </location>
</feature>
<evidence type="ECO:0000256" key="9">
    <source>
        <dbReference type="SAM" id="MobiDB-lite"/>
    </source>
</evidence>
<evidence type="ECO:0000256" key="7">
    <source>
        <dbReference type="ARBA" id="ARBA00023136"/>
    </source>
</evidence>
<dbReference type="SUPFAM" id="SSF81324">
    <property type="entry name" value="Voltage-gated potassium channels"/>
    <property type="match status" value="2"/>
</dbReference>
<keyword evidence="8 12" id="KW-0407">Ion channel</keyword>
<feature type="transmembrane region" description="Helical" evidence="10">
    <location>
        <begin position="81"/>
        <end position="101"/>
    </location>
</feature>
<comment type="subcellular location">
    <subcellularLocation>
        <location evidence="1">Membrane</location>
        <topology evidence="1">Multi-pass membrane protein</topology>
    </subcellularLocation>
</comment>
<feature type="transmembrane region" description="Helical" evidence="10">
    <location>
        <begin position="198"/>
        <end position="219"/>
    </location>
</feature>
<protein>
    <submittedName>
        <fullName evidence="12">Two pore potassium channel c-like</fullName>
    </submittedName>
</protein>
<evidence type="ECO:0000313" key="13">
    <source>
        <dbReference type="Proteomes" id="UP000250321"/>
    </source>
</evidence>
<evidence type="ECO:0000256" key="6">
    <source>
        <dbReference type="ARBA" id="ARBA00023065"/>
    </source>
</evidence>
<proteinExistence type="inferred from homology"/>
<dbReference type="OrthoDB" id="415460at2759"/>
<keyword evidence="4 10" id="KW-0812">Transmembrane</keyword>
<evidence type="ECO:0000256" key="2">
    <source>
        <dbReference type="ARBA" id="ARBA00010159"/>
    </source>
</evidence>
<dbReference type="GO" id="GO:0015271">
    <property type="term" value="F:outward rectifier potassium channel activity"/>
    <property type="evidence" value="ECO:0007669"/>
    <property type="project" value="TreeGrafter"/>
</dbReference>
<keyword evidence="5 10" id="KW-1133">Transmembrane helix</keyword>
<dbReference type="STRING" id="2094558.A0A314UL25"/>
<feature type="transmembrane region" description="Helical" evidence="10">
    <location>
        <begin position="253"/>
        <end position="273"/>
    </location>
</feature>
<dbReference type="InterPro" id="IPR003280">
    <property type="entry name" value="2pore_dom_K_chnl"/>
</dbReference>
<keyword evidence="3" id="KW-0813">Transport</keyword>
<evidence type="ECO:0000256" key="8">
    <source>
        <dbReference type="ARBA" id="ARBA00023303"/>
    </source>
</evidence>
<dbReference type="PANTHER" id="PTHR11003:SF303">
    <property type="entry name" value="OS01G0696100 PROTEIN"/>
    <property type="match status" value="1"/>
</dbReference>
<evidence type="ECO:0000256" key="1">
    <source>
        <dbReference type="ARBA" id="ARBA00004141"/>
    </source>
</evidence>
<dbReference type="EMBL" id="PJQY01003478">
    <property type="protein sequence ID" value="PQM37194.1"/>
    <property type="molecule type" value="Genomic_DNA"/>
</dbReference>
<keyword evidence="7 10" id="KW-0472">Membrane</keyword>
<name>A0A314UL25_PRUYE</name>
<dbReference type="PRINTS" id="PR01333">
    <property type="entry name" value="2POREKCHANEL"/>
</dbReference>
<feature type="domain" description="Potassium channel" evidence="11">
    <location>
        <begin position="89"/>
        <end position="161"/>
    </location>
</feature>
<dbReference type="GO" id="GO:0009705">
    <property type="term" value="C:plant-type vacuole membrane"/>
    <property type="evidence" value="ECO:0007669"/>
    <property type="project" value="TreeGrafter"/>
</dbReference>
<evidence type="ECO:0000256" key="10">
    <source>
        <dbReference type="SAM" id="Phobius"/>
    </source>
</evidence>
<evidence type="ECO:0000256" key="5">
    <source>
        <dbReference type="ARBA" id="ARBA00022989"/>
    </source>
</evidence>
<comment type="caution">
    <text evidence="12">The sequence shown here is derived from an EMBL/GenBank/DDBJ whole genome shotgun (WGS) entry which is preliminary data.</text>
</comment>
<dbReference type="PANTHER" id="PTHR11003">
    <property type="entry name" value="POTASSIUM CHANNEL, SUBFAMILY K"/>
    <property type="match status" value="1"/>
</dbReference>
<sequence>MDEPFLPKNDTRLGVGGKDEPESSGSTTPTTSLPSKPLSSPAQPVTGDDAIVPDPIPTPPTSSSCANPIAILNNNNINKKLIIGLIVYVIIGIVIFCTTSFELEKTYKLVDALYYIVVTLCTIGYGDIVPNTTLAKYLTCFFILLGFGFFDILLNGLVAYICEKESVLLRPSDGKFKNMIQTYMVDKEKGRIRTRSKIGLALVIVIVCIGIGTLAVHFLEGMSWPDSIYLSVTSVTTLGYGDLSFKTTAGRCFAIVWLLVSTLAVARAFLYFTELRMEKRNRRIAEWVLQKEVTLRDLKSADLDNDGCIRYIELGT</sequence>
<dbReference type="AlphaFoldDB" id="A0A314UL25"/>
<feature type="transmembrane region" description="Helical" evidence="10">
    <location>
        <begin position="113"/>
        <end position="129"/>
    </location>
</feature>
<dbReference type="InterPro" id="IPR013099">
    <property type="entry name" value="K_chnl_dom"/>
</dbReference>
<dbReference type="Pfam" id="PF07885">
    <property type="entry name" value="Ion_trans_2"/>
    <property type="match status" value="2"/>
</dbReference>
<comment type="similarity">
    <text evidence="2">Belongs to the two pore domain potassium channel (TC 1.A.1.7) family.</text>
</comment>
<evidence type="ECO:0000256" key="4">
    <source>
        <dbReference type="ARBA" id="ARBA00022692"/>
    </source>
</evidence>
<dbReference type="Proteomes" id="UP000250321">
    <property type="component" value="Unassembled WGS sequence"/>
</dbReference>
<gene>
    <name evidence="12" type="ORF">Pyn_39950</name>
</gene>
<evidence type="ECO:0000256" key="3">
    <source>
        <dbReference type="ARBA" id="ARBA00022448"/>
    </source>
</evidence>
<keyword evidence="6" id="KW-0406">Ion transport</keyword>